<feature type="transmembrane region" description="Helical" evidence="1">
    <location>
        <begin position="123"/>
        <end position="156"/>
    </location>
</feature>
<sequence>MALINHIYFIPIGRKEIVAYRGICQECGYAINTDLNKYQAVVKSSTNEIPKLSRETFPNLTEYYADRLELEKQLKRDGGAFMPREERINLILEPFLLMERDVGENLLGETKFENLGIKSYISLGLAITFLLFACIFINLTIIFFLLSLGAFIYWLYQVFTYKSRWVEAKIYPKLVRSLKVIRPSKEELSECLKRLSPRMYHISKFVKVERLHTKLTQSPFQPKVL</sequence>
<gene>
    <name evidence="2" type="ORF">H6G03_24505</name>
</gene>
<evidence type="ECO:0000256" key="1">
    <source>
        <dbReference type="SAM" id="Phobius"/>
    </source>
</evidence>
<dbReference type="EMBL" id="JACJPW010000075">
    <property type="protein sequence ID" value="MBD2184194.1"/>
    <property type="molecule type" value="Genomic_DNA"/>
</dbReference>
<keyword evidence="1" id="KW-1133">Transmembrane helix</keyword>
<dbReference type="AlphaFoldDB" id="A0A926ZJ23"/>
<keyword evidence="3" id="KW-1185">Reference proteome</keyword>
<protein>
    <submittedName>
        <fullName evidence="2">Uncharacterized protein</fullName>
    </submittedName>
</protein>
<keyword evidence="1" id="KW-0472">Membrane</keyword>
<reference evidence="2" key="1">
    <citation type="journal article" date="2015" name="ISME J.">
        <title>Draft Genome Sequence of Streptomyces incarnatus NRRL8089, which Produces the Nucleoside Antibiotic Sinefungin.</title>
        <authorList>
            <person name="Oshima K."/>
            <person name="Hattori M."/>
            <person name="Shimizu H."/>
            <person name="Fukuda K."/>
            <person name="Nemoto M."/>
            <person name="Inagaki K."/>
            <person name="Tamura T."/>
        </authorList>
    </citation>
    <scope>NUCLEOTIDE SEQUENCE</scope>
    <source>
        <strain evidence="2">FACHB-1375</strain>
    </source>
</reference>
<comment type="caution">
    <text evidence="2">The sequence shown here is derived from an EMBL/GenBank/DDBJ whole genome shotgun (WGS) entry which is preliminary data.</text>
</comment>
<keyword evidence="1" id="KW-0812">Transmembrane</keyword>
<evidence type="ECO:0000313" key="2">
    <source>
        <dbReference type="EMBL" id="MBD2184194.1"/>
    </source>
</evidence>
<dbReference type="RefSeq" id="WP_190470100.1">
    <property type="nucleotide sequence ID" value="NZ_JACJPW010000075.1"/>
</dbReference>
<dbReference type="Proteomes" id="UP000641646">
    <property type="component" value="Unassembled WGS sequence"/>
</dbReference>
<accession>A0A926ZJ23</accession>
<reference evidence="2" key="2">
    <citation type="submission" date="2020-08" db="EMBL/GenBank/DDBJ databases">
        <authorList>
            <person name="Chen M."/>
            <person name="Teng W."/>
            <person name="Zhao L."/>
            <person name="Hu C."/>
            <person name="Zhou Y."/>
            <person name="Han B."/>
            <person name="Song L."/>
            <person name="Shu W."/>
        </authorList>
    </citation>
    <scope>NUCLEOTIDE SEQUENCE</scope>
    <source>
        <strain evidence="2">FACHB-1375</strain>
    </source>
</reference>
<organism evidence="2 3">
    <name type="scientific">Aerosakkonema funiforme FACHB-1375</name>
    <dbReference type="NCBI Taxonomy" id="2949571"/>
    <lineage>
        <taxon>Bacteria</taxon>
        <taxon>Bacillati</taxon>
        <taxon>Cyanobacteriota</taxon>
        <taxon>Cyanophyceae</taxon>
        <taxon>Oscillatoriophycideae</taxon>
        <taxon>Aerosakkonematales</taxon>
        <taxon>Aerosakkonemataceae</taxon>
        <taxon>Aerosakkonema</taxon>
    </lineage>
</organism>
<name>A0A926ZJ23_9CYAN</name>
<evidence type="ECO:0000313" key="3">
    <source>
        <dbReference type="Proteomes" id="UP000641646"/>
    </source>
</evidence>
<proteinExistence type="predicted"/>